<reference evidence="2" key="1">
    <citation type="submission" date="2016-06" db="EMBL/GenBank/DDBJ databases">
        <title>Parallel loss of symbiosis genes in relatives of nitrogen-fixing non-legume Parasponia.</title>
        <authorList>
            <person name="Van Velzen R."/>
            <person name="Holmer R."/>
            <person name="Bu F."/>
            <person name="Rutten L."/>
            <person name="Van Zeijl A."/>
            <person name="Liu W."/>
            <person name="Santuari L."/>
            <person name="Cao Q."/>
            <person name="Sharma T."/>
            <person name="Shen D."/>
            <person name="Roswanjaya Y."/>
            <person name="Wardhani T."/>
            <person name="Kalhor M.S."/>
            <person name="Jansen J."/>
            <person name="Van den Hoogen J."/>
            <person name="Gungor B."/>
            <person name="Hartog M."/>
            <person name="Hontelez J."/>
            <person name="Verver J."/>
            <person name="Yang W.-C."/>
            <person name="Schijlen E."/>
            <person name="Repin R."/>
            <person name="Schilthuizen M."/>
            <person name="Schranz E."/>
            <person name="Heidstra R."/>
            <person name="Miyata K."/>
            <person name="Fedorova E."/>
            <person name="Kohlen W."/>
            <person name="Bisseling T."/>
            <person name="Smit S."/>
            <person name="Geurts R."/>
        </authorList>
    </citation>
    <scope>NUCLEOTIDE SEQUENCE [LARGE SCALE GENOMIC DNA]</scope>
    <source>
        <strain evidence="2">cv. WU1-14</strain>
    </source>
</reference>
<evidence type="ECO:0000313" key="1">
    <source>
        <dbReference type="EMBL" id="PON47015.1"/>
    </source>
</evidence>
<dbReference type="EMBL" id="JXTB01000301">
    <property type="protein sequence ID" value="PON47015.1"/>
    <property type="molecule type" value="Genomic_DNA"/>
</dbReference>
<dbReference type="Proteomes" id="UP000237105">
    <property type="component" value="Unassembled WGS sequence"/>
</dbReference>
<dbReference type="AlphaFoldDB" id="A0A2P5BE05"/>
<organism evidence="1 2">
    <name type="scientific">Parasponia andersonii</name>
    <name type="common">Sponia andersonii</name>
    <dbReference type="NCBI Taxonomy" id="3476"/>
    <lineage>
        <taxon>Eukaryota</taxon>
        <taxon>Viridiplantae</taxon>
        <taxon>Streptophyta</taxon>
        <taxon>Embryophyta</taxon>
        <taxon>Tracheophyta</taxon>
        <taxon>Spermatophyta</taxon>
        <taxon>Magnoliopsida</taxon>
        <taxon>eudicotyledons</taxon>
        <taxon>Gunneridae</taxon>
        <taxon>Pentapetalae</taxon>
        <taxon>rosids</taxon>
        <taxon>fabids</taxon>
        <taxon>Rosales</taxon>
        <taxon>Cannabaceae</taxon>
        <taxon>Parasponia</taxon>
    </lineage>
</organism>
<keyword evidence="2" id="KW-1185">Reference proteome</keyword>
<accession>A0A2P5BE05</accession>
<proteinExistence type="predicted"/>
<gene>
    <name evidence="1" type="ORF">PanWU01x14_247600</name>
</gene>
<name>A0A2P5BE05_PARAD</name>
<protein>
    <submittedName>
        <fullName evidence="1">Uncharacterized protein</fullName>
    </submittedName>
</protein>
<comment type="caution">
    <text evidence="1">The sequence shown here is derived from an EMBL/GenBank/DDBJ whole genome shotgun (WGS) entry which is preliminary data.</text>
</comment>
<sequence>MGAPRESRGTLGEPVEIPKLPSQSGLLHFGGSAYGAIVQGSWMYSFGMSFNMNPPAKAKDKK</sequence>
<evidence type="ECO:0000313" key="2">
    <source>
        <dbReference type="Proteomes" id="UP000237105"/>
    </source>
</evidence>